<comment type="caution">
    <text evidence="1">The sequence shown here is derived from an EMBL/GenBank/DDBJ whole genome shotgun (WGS) entry which is preliminary data.</text>
</comment>
<evidence type="ECO:0000313" key="1">
    <source>
        <dbReference type="EMBL" id="PND34555.1"/>
    </source>
</evidence>
<dbReference type="Proteomes" id="UP000235994">
    <property type="component" value="Unassembled WGS sequence"/>
</dbReference>
<reference evidence="1 2" key="1">
    <citation type="submission" date="2018-01" db="EMBL/GenBank/DDBJ databases">
        <title>The draft genome of an aniline degradation strain ANB-1.</title>
        <authorList>
            <person name="Zhang L."/>
            <person name="Jiang J."/>
        </authorList>
    </citation>
    <scope>NUCLEOTIDE SEQUENCE [LARGE SCALE GENOMIC DNA]</scope>
    <source>
        <strain evidence="1 2">ANB-1</strain>
    </source>
</reference>
<proteinExistence type="predicted"/>
<accession>A0A2N8KM84</accession>
<gene>
    <name evidence="1" type="ORF">C1I89_10250</name>
</gene>
<dbReference type="EMBL" id="POQS01000002">
    <property type="protein sequence ID" value="PND34555.1"/>
    <property type="molecule type" value="Genomic_DNA"/>
</dbReference>
<keyword evidence="2" id="KW-1185">Reference proteome</keyword>
<name>A0A2N8KM84_9BURK</name>
<evidence type="ECO:0000313" key="2">
    <source>
        <dbReference type="Proteomes" id="UP000235994"/>
    </source>
</evidence>
<dbReference type="RefSeq" id="WP_102772620.1">
    <property type="nucleotide sequence ID" value="NZ_POQS01000002.1"/>
</dbReference>
<dbReference type="AlphaFoldDB" id="A0A2N8KM84"/>
<sequence>MRRLDQDELSAKKFGSKQLYMHLSALSPTTRKSHAERHGRLFTAKQVREFWSDPSNIEGCKCGVVVVLVDDLGKPIMPQLLDRARETYKKMAARGYEWSQ</sequence>
<organism evidence="1 2">
    <name type="scientific">Achromobacter pulmonis</name>
    <dbReference type="NCBI Taxonomy" id="1389932"/>
    <lineage>
        <taxon>Bacteria</taxon>
        <taxon>Pseudomonadati</taxon>
        <taxon>Pseudomonadota</taxon>
        <taxon>Betaproteobacteria</taxon>
        <taxon>Burkholderiales</taxon>
        <taxon>Alcaligenaceae</taxon>
        <taxon>Achromobacter</taxon>
    </lineage>
</organism>
<protein>
    <submittedName>
        <fullName evidence="1">Uncharacterized protein</fullName>
    </submittedName>
</protein>